<dbReference type="OrthoDB" id="196021at2759"/>
<feature type="transmembrane region" description="Helical" evidence="2">
    <location>
        <begin position="223"/>
        <end position="243"/>
    </location>
</feature>
<dbReference type="Proteomes" id="UP000693970">
    <property type="component" value="Unassembled WGS sequence"/>
</dbReference>
<protein>
    <recommendedName>
        <fullName evidence="5">Transmembrane protein</fullName>
    </recommendedName>
</protein>
<feature type="compositionally biased region" description="Basic and acidic residues" evidence="1">
    <location>
        <begin position="1"/>
        <end position="12"/>
    </location>
</feature>
<gene>
    <name evidence="3" type="ORF">IV203_029847</name>
</gene>
<reference evidence="3" key="2">
    <citation type="submission" date="2021-04" db="EMBL/GenBank/DDBJ databases">
        <authorList>
            <person name="Podell S."/>
        </authorList>
    </citation>
    <scope>NUCLEOTIDE SEQUENCE</scope>
    <source>
        <strain evidence="3">Hildebrandi</strain>
    </source>
</reference>
<feature type="region of interest" description="Disordered" evidence="1">
    <location>
        <begin position="1"/>
        <end position="39"/>
    </location>
</feature>
<evidence type="ECO:0000313" key="4">
    <source>
        <dbReference type="Proteomes" id="UP000693970"/>
    </source>
</evidence>
<keyword evidence="2" id="KW-0472">Membrane</keyword>
<comment type="caution">
    <text evidence="3">The sequence shown here is derived from an EMBL/GenBank/DDBJ whole genome shotgun (WGS) entry which is preliminary data.</text>
</comment>
<evidence type="ECO:0000313" key="3">
    <source>
        <dbReference type="EMBL" id="KAG7367177.1"/>
    </source>
</evidence>
<dbReference type="AlphaFoldDB" id="A0A9K3LRT5"/>
<evidence type="ECO:0008006" key="5">
    <source>
        <dbReference type="Google" id="ProtNLM"/>
    </source>
</evidence>
<feature type="transmembrane region" description="Helical" evidence="2">
    <location>
        <begin position="255"/>
        <end position="275"/>
    </location>
</feature>
<feature type="transmembrane region" description="Helical" evidence="2">
    <location>
        <begin position="295"/>
        <end position="315"/>
    </location>
</feature>
<reference evidence="3" key="1">
    <citation type="journal article" date="2021" name="Sci. Rep.">
        <title>Diploid genomic architecture of Nitzschia inconspicua, an elite biomass production diatom.</title>
        <authorList>
            <person name="Oliver A."/>
            <person name="Podell S."/>
            <person name="Pinowska A."/>
            <person name="Traller J.C."/>
            <person name="Smith S.R."/>
            <person name="McClure R."/>
            <person name="Beliaev A."/>
            <person name="Bohutskyi P."/>
            <person name="Hill E.A."/>
            <person name="Rabines A."/>
            <person name="Zheng H."/>
            <person name="Allen L.Z."/>
            <person name="Kuo A."/>
            <person name="Grigoriev I.V."/>
            <person name="Allen A.E."/>
            <person name="Hazlebeck D."/>
            <person name="Allen E.E."/>
        </authorList>
    </citation>
    <scope>NUCLEOTIDE SEQUENCE</scope>
    <source>
        <strain evidence="3">Hildebrandi</strain>
    </source>
</reference>
<keyword evidence="4" id="KW-1185">Reference proteome</keyword>
<keyword evidence="2" id="KW-1133">Transmembrane helix</keyword>
<sequence>MDEEDGGQKRDSSSSFEKISLITHTDEEDSDSRDAIPRNRKIVSSFDANTVSVDYDDAEQIGSPGDDDPVCARLQQQQAALRPPPKRRTIRDMFHRTLMPDQGIQIQGYPVVEGSFTIKLLKFILWTFLLTAIIHVIVGKLFSDRDKSLQLWHIWVFDGELMVRDTVVFFLVGRMWQKQGIDHIAFIGTALLANMYFEAQNFVPFLQHSVTLYQMHCVWPWTLWLFVIILIPSIGALVVAHVLRAHRERLLPMKLMELALCFFFFVAPLVPSNYFHLHHWYAGWLIGMHANFDVWWSQFAMAWCWGMYMNGIAVYGRDPVLTCEYAYFLTVDNHCPYVNCYLEALKEMREHPQNHTQNVEMVPANWMNCSSVGYIP</sequence>
<dbReference type="EMBL" id="JAGRRH010000007">
    <property type="protein sequence ID" value="KAG7367177.1"/>
    <property type="molecule type" value="Genomic_DNA"/>
</dbReference>
<organism evidence="3 4">
    <name type="scientific">Nitzschia inconspicua</name>
    <dbReference type="NCBI Taxonomy" id="303405"/>
    <lineage>
        <taxon>Eukaryota</taxon>
        <taxon>Sar</taxon>
        <taxon>Stramenopiles</taxon>
        <taxon>Ochrophyta</taxon>
        <taxon>Bacillariophyta</taxon>
        <taxon>Bacillariophyceae</taxon>
        <taxon>Bacillariophycidae</taxon>
        <taxon>Bacillariales</taxon>
        <taxon>Bacillariaceae</taxon>
        <taxon>Nitzschia</taxon>
    </lineage>
</organism>
<proteinExistence type="predicted"/>
<evidence type="ECO:0000256" key="2">
    <source>
        <dbReference type="SAM" id="Phobius"/>
    </source>
</evidence>
<evidence type="ECO:0000256" key="1">
    <source>
        <dbReference type="SAM" id="MobiDB-lite"/>
    </source>
</evidence>
<feature type="transmembrane region" description="Helical" evidence="2">
    <location>
        <begin position="123"/>
        <end position="142"/>
    </location>
</feature>
<name>A0A9K3LRT5_9STRA</name>
<keyword evidence="2" id="KW-0812">Transmembrane</keyword>
<accession>A0A9K3LRT5</accession>
<feature type="transmembrane region" description="Helical" evidence="2">
    <location>
        <begin position="184"/>
        <end position="203"/>
    </location>
</feature>